<dbReference type="PANTHER" id="PTHR47707">
    <property type="entry name" value="8-OXO-DGTP DIPHOSPHATASE"/>
    <property type="match status" value="1"/>
</dbReference>
<evidence type="ECO:0000256" key="16">
    <source>
        <dbReference type="ARBA" id="ARBA00042798"/>
    </source>
</evidence>
<comment type="catalytic activity">
    <reaction evidence="10">
        <text>8-oxo-dGTP + H2O = 8-oxo-dGMP + diphosphate + H(+)</text>
        <dbReference type="Rhea" id="RHEA:31575"/>
        <dbReference type="ChEBI" id="CHEBI:15377"/>
        <dbReference type="ChEBI" id="CHEBI:15378"/>
        <dbReference type="ChEBI" id="CHEBI:33019"/>
        <dbReference type="ChEBI" id="CHEBI:63224"/>
        <dbReference type="ChEBI" id="CHEBI:77896"/>
        <dbReference type="EC" id="3.6.1.55"/>
    </reaction>
</comment>
<dbReference type="SUPFAM" id="SSF55811">
    <property type="entry name" value="Nudix"/>
    <property type="match status" value="1"/>
</dbReference>
<keyword evidence="3" id="KW-0515">Mutator protein</keyword>
<evidence type="ECO:0000256" key="7">
    <source>
        <dbReference type="ARBA" id="ARBA00022801"/>
    </source>
</evidence>
<dbReference type="InterPro" id="IPR047127">
    <property type="entry name" value="MutT-like"/>
</dbReference>
<evidence type="ECO:0000256" key="8">
    <source>
        <dbReference type="ARBA" id="ARBA00022842"/>
    </source>
</evidence>
<dbReference type="EC" id="3.6.1.55" evidence="12"/>
<dbReference type="Proteomes" id="UP001589858">
    <property type="component" value="Unassembled WGS sequence"/>
</dbReference>
<keyword evidence="4" id="KW-0235">DNA replication</keyword>
<protein>
    <recommendedName>
        <fullName evidence="13">8-oxo-dGTP diphosphatase</fullName>
        <ecNumber evidence="12">3.6.1.55</ecNumber>
    </recommendedName>
    <alternativeName>
        <fullName evidence="16">7,8-dihydro-8-oxoguanine-triphosphatase</fullName>
    </alternativeName>
    <alternativeName>
        <fullName evidence="15">Mutator protein MutT</fullName>
    </alternativeName>
    <alternativeName>
        <fullName evidence="14">dGTP pyrophosphohydrolase</fullName>
    </alternativeName>
</protein>
<accession>A0ABV6S379</accession>
<dbReference type="CDD" id="cd03425">
    <property type="entry name" value="NUDIX_MutT_NudA_like"/>
    <property type="match status" value="1"/>
</dbReference>
<evidence type="ECO:0000256" key="11">
    <source>
        <dbReference type="ARBA" id="ARBA00036904"/>
    </source>
</evidence>
<dbReference type="InterPro" id="IPR015797">
    <property type="entry name" value="NUDIX_hydrolase-like_dom_sf"/>
</dbReference>
<evidence type="ECO:0000313" key="19">
    <source>
        <dbReference type="EMBL" id="MFC0683681.1"/>
    </source>
</evidence>
<feature type="domain" description="Nudix hydrolase" evidence="18">
    <location>
        <begin position="1"/>
        <end position="133"/>
    </location>
</feature>
<keyword evidence="6" id="KW-0227">DNA damage</keyword>
<evidence type="ECO:0000259" key="18">
    <source>
        <dbReference type="PROSITE" id="PS51462"/>
    </source>
</evidence>
<evidence type="ECO:0000256" key="3">
    <source>
        <dbReference type="ARBA" id="ARBA00022457"/>
    </source>
</evidence>
<reference evidence="19 20" key="1">
    <citation type="submission" date="2024-09" db="EMBL/GenBank/DDBJ databases">
        <authorList>
            <person name="Sun Q."/>
            <person name="Mori K."/>
        </authorList>
    </citation>
    <scope>NUCLEOTIDE SEQUENCE [LARGE SCALE GENOMIC DNA]</scope>
    <source>
        <strain evidence="19 20">CICC 11035S</strain>
    </source>
</reference>
<keyword evidence="20" id="KW-1185">Reference proteome</keyword>
<dbReference type="RefSeq" id="WP_267220067.1">
    <property type="nucleotide sequence ID" value="NZ_JAPCWC010000006.1"/>
</dbReference>
<dbReference type="Pfam" id="PF00293">
    <property type="entry name" value="NUDIX"/>
    <property type="match status" value="1"/>
</dbReference>
<dbReference type="PROSITE" id="PS00893">
    <property type="entry name" value="NUDIX_BOX"/>
    <property type="match status" value="1"/>
</dbReference>
<keyword evidence="9" id="KW-0234">DNA repair</keyword>
<organism evidence="19 20">
    <name type="scientific">Novosphingobium clariflavum</name>
    <dbReference type="NCBI Taxonomy" id="2029884"/>
    <lineage>
        <taxon>Bacteria</taxon>
        <taxon>Pseudomonadati</taxon>
        <taxon>Pseudomonadota</taxon>
        <taxon>Alphaproteobacteria</taxon>
        <taxon>Sphingomonadales</taxon>
        <taxon>Sphingomonadaceae</taxon>
        <taxon>Novosphingobium</taxon>
    </lineage>
</organism>
<name>A0ABV6S379_9SPHN</name>
<dbReference type="EMBL" id="JBHLTM010000016">
    <property type="protein sequence ID" value="MFC0683681.1"/>
    <property type="molecule type" value="Genomic_DNA"/>
</dbReference>
<dbReference type="InterPro" id="IPR020084">
    <property type="entry name" value="NUDIX_hydrolase_CS"/>
</dbReference>
<dbReference type="PANTHER" id="PTHR47707:SF1">
    <property type="entry name" value="NUDIX HYDROLASE FAMILY PROTEIN"/>
    <property type="match status" value="1"/>
</dbReference>
<proteinExistence type="inferred from homology"/>
<evidence type="ECO:0000256" key="1">
    <source>
        <dbReference type="ARBA" id="ARBA00001946"/>
    </source>
</evidence>
<sequence length="138" mass="14951">MVAVALVRADGSVLMQQRPFANTHGGLWEFPGGKVDPGESPEHAAVRELQEELGLALDPDVLEAVGFASGWTGAVGDAKRRSLVILLYACRRWQGEPYPHEAEAIDWLAPGAIETLAMPPLDYPLARALCKFLEESSI</sequence>
<evidence type="ECO:0000256" key="6">
    <source>
        <dbReference type="ARBA" id="ARBA00022763"/>
    </source>
</evidence>
<evidence type="ECO:0000256" key="5">
    <source>
        <dbReference type="ARBA" id="ARBA00022723"/>
    </source>
</evidence>
<comment type="caution">
    <text evidence="19">The sequence shown here is derived from an EMBL/GenBank/DDBJ whole genome shotgun (WGS) entry which is preliminary data.</text>
</comment>
<comment type="cofactor">
    <cofactor evidence="1">
        <name>Mg(2+)</name>
        <dbReference type="ChEBI" id="CHEBI:18420"/>
    </cofactor>
</comment>
<comment type="similarity">
    <text evidence="2 17">Belongs to the Nudix hydrolase family.</text>
</comment>
<evidence type="ECO:0000256" key="2">
    <source>
        <dbReference type="ARBA" id="ARBA00005582"/>
    </source>
</evidence>
<evidence type="ECO:0000256" key="14">
    <source>
        <dbReference type="ARBA" id="ARBA00041592"/>
    </source>
</evidence>
<keyword evidence="8" id="KW-0460">Magnesium</keyword>
<evidence type="ECO:0000256" key="15">
    <source>
        <dbReference type="ARBA" id="ARBA00041979"/>
    </source>
</evidence>
<evidence type="ECO:0000256" key="12">
    <source>
        <dbReference type="ARBA" id="ARBA00038905"/>
    </source>
</evidence>
<keyword evidence="5" id="KW-0479">Metal-binding</keyword>
<dbReference type="InterPro" id="IPR020476">
    <property type="entry name" value="Nudix_hydrolase"/>
</dbReference>
<dbReference type="Gene3D" id="3.90.79.10">
    <property type="entry name" value="Nucleoside Triphosphate Pyrophosphohydrolase"/>
    <property type="match status" value="1"/>
</dbReference>
<gene>
    <name evidence="19" type="ORF">ACFFF8_03630</name>
</gene>
<keyword evidence="7 17" id="KW-0378">Hydrolase</keyword>
<dbReference type="PROSITE" id="PS51462">
    <property type="entry name" value="NUDIX"/>
    <property type="match status" value="1"/>
</dbReference>
<evidence type="ECO:0000256" key="13">
    <source>
        <dbReference type="ARBA" id="ARBA00040794"/>
    </source>
</evidence>
<dbReference type="GO" id="GO:0016787">
    <property type="term" value="F:hydrolase activity"/>
    <property type="evidence" value="ECO:0007669"/>
    <property type="project" value="UniProtKB-KW"/>
</dbReference>
<comment type="catalytic activity">
    <reaction evidence="11">
        <text>8-oxo-GTP + H2O = 8-oxo-GMP + diphosphate + H(+)</text>
        <dbReference type="Rhea" id="RHEA:67616"/>
        <dbReference type="ChEBI" id="CHEBI:15377"/>
        <dbReference type="ChEBI" id="CHEBI:15378"/>
        <dbReference type="ChEBI" id="CHEBI:33019"/>
        <dbReference type="ChEBI" id="CHEBI:143553"/>
        <dbReference type="ChEBI" id="CHEBI:145694"/>
    </reaction>
</comment>
<evidence type="ECO:0000313" key="20">
    <source>
        <dbReference type="Proteomes" id="UP001589858"/>
    </source>
</evidence>
<evidence type="ECO:0000256" key="17">
    <source>
        <dbReference type="RuleBase" id="RU003476"/>
    </source>
</evidence>
<dbReference type="PRINTS" id="PR00502">
    <property type="entry name" value="NUDIXFAMILY"/>
</dbReference>
<dbReference type="InterPro" id="IPR000086">
    <property type="entry name" value="NUDIX_hydrolase_dom"/>
</dbReference>
<evidence type="ECO:0000256" key="10">
    <source>
        <dbReference type="ARBA" id="ARBA00035861"/>
    </source>
</evidence>
<evidence type="ECO:0000256" key="4">
    <source>
        <dbReference type="ARBA" id="ARBA00022705"/>
    </source>
</evidence>
<evidence type="ECO:0000256" key="9">
    <source>
        <dbReference type="ARBA" id="ARBA00023204"/>
    </source>
</evidence>